<feature type="transmembrane region" description="Helical" evidence="1">
    <location>
        <begin position="159"/>
        <end position="176"/>
    </location>
</feature>
<keyword evidence="1" id="KW-0812">Transmembrane</keyword>
<accession>A0A177WRF2</accession>
<keyword evidence="2" id="KW-0732">Signal</keyword>
<evidence type="ECO:0000313" key="3">
    <source>
        <dbReference type="EMBL" id="OAJ42707.1"/>
    </source>
</evidence>
<organism evidence="3 4">
    <name type="scientific">Batrachochytrium dendrobatidis (strain JEL423)</name>
    <dbReference type="NCBI Taxonomy" id="403673"/>
    <lineage>
        <taxon>Eukaryota</taxon>
        <taxon>Fungi</taxon>
        <taxon>Fungi incertae sedis</taxon>
        <taxon>Chytridiomycota</taxon>
        <taxon>Chytridiomycota incertae sedis</taxon>
        <taxon>Chytridiomycetes</taxon>
        <taxon>Rhizophydiales</taxon>
        <taxon>Rhizophydiales incertae sedis</taxon>
        <taxon>Batrachochytrium</taxon>
    </lineage>
</organism>
<dbReference type="EMBL" id="DS022308">
    <property type="protein sequence ID" value="OAJ42707.1"/>
    <property type="molecule type" value="Genomic_DNA"/>
</dbReference>
<gene>
    <name evidence="3" type="ORF">BDEG_26126</name>
</gene>
<keyword evidence="1" id="KW-1133">Transmembrane helix</keyword>
<name>A0A177WRF2_BATDL</name>
<evidence type="ECO:0000256" key="2">
    <source>
        <dbReference type="SAM" id="SignalP"/>
    </source>
</evidence>
<dbReference type="OrthoDB" id="10529979at2759"/>
<feature type="chain" id="PRO_5008077804" evidence="2">
    <location>
        <begin position="21"/>
        <end position="177"/>
    </location>
</feature>
<reference evidence="3 4" key="2">
    <citation type="submission" date="2016-05" db="EMBL/GenBank/DDBJ databases">
        <title>Lineage-specific infection strategies underlie the spectrum of fungal disease in amphibians.</title>
        <authorList>
            <person name="Cuomo C.A."/>
            <person name="Farrer R.A."/>
            <person name="James T."/>
            <person name="Longcore J."/>
            <person name="Birren B."/>
        </authorList>
    </citation>
    <scope>NUCLEOTIDE SEQUENCE [LARGE SCALE GENOMIC DNA]</scope>
    <source>
        <strain evidence="3 4">JEL423</strain>
    </source>
</reference>
<reference evidence="3 4" key="1">
    <citation type="submission" date="2006-10" db="EMBL/GenBank/DDBJ databases">
        <title>The Genome Sequence of Batrachochytrium dendrobatidis JEL423.</title>
        <authorList>
            <consortium name="The Broad Institute Genome Sequencing Platform"/>
            <person name="Birren B."/>
            <person name="Lander E."/>
            <person name="Galagan J."/>
            <person name="Cuomo C."/>
            <person name="Devon K."/>
            <person name="Jaffe D."/>
            <person name="Butler J."/>
            <person name="Alvarez P."/>
            <person name="Gnerre S."/>
            <person name="Grabherr M."/>
            <person name="Kleber M."/>
            <person name="Mauceli E."/>
            <person name="Brockman W."/>
            <person name="Young S."/>
            <person name="LaButti K."/>
            <person name="Sykes S."/>
            <person name="DeCaprio D."/>
            <person name="Crawford M."/>
            <person name="Koehrsen M."/>
            <person name="Engels R."/>
            <person name="Montgomery P."/>
            <person name="Pearson M."/>
            <person name="Howarth C."/>
            <person name="Larson L."/>
            <person name="White J."/>
            <person name="O'Leary S."/>
            <person name="Kodira C."/>
            <person name="Zeng Q."/>
            <person name="Yandava C."/>
            <person name="Alvarado L."/>
            <person name="Longcore J."/>
            <person name="James T."/>
        </authorList>
    </citation>
    <scope>NUCLEOTIDE SEQUENCE [LARGE SCALE GENOMIC DNA]</scope>
    <source>
        <strain evidence="3 4">JEL423</strain>
    </source>
</reference>
<dbReference type="VEuPathDB" id="FungiDB:BDEG_26126"/>
<proteinExistence type="predicted"/>
<protein>
    <submittedName>
        <fullName evidence="3">Uncharacterized protein</fullName>
    </submittedName>
</protein>
<evidence type="ECO:0000313" key="4">
    <source>
        <dbReference type="Proteomes" id="UP000077115"/>
    </source>
</evidence>
<dbReference type="AlphaFoldDB" id="A0A177WRF2"/>
<dbReference type="Proteomes" id="UP000077115">
    <property type="component" value="Unassembled WGS sequence"/>
</dbReference>
<keyword evidence="1" id="KW-0472">Membrane</keyword>
<evidence type="ECO:0000256" key="1">
    <source>
        <dbReference type="SAM" id="Phobius"/>
    </source>
</evidence>
<feature type="signal peptide" evidence="2">
    <location>
        <begin position="1"/>
        <end position="20"/>
    </location>
</feature>
<sequence length="177" mass="17641">MVNVYSSVAALALFANSAAASTKWSVWTDAACTASTGISQTLNDGQCYSPTDFCSVLGSNSTSCIEKTKEMGMVSFKETVQGSLLSIMSYNCTGCGPCAGSAVPFPCGQCISTGMLIGAGPSAYFKADCSATSTTIPTGSPAAGAAGSSKSSGVRSSPLLAGGVFVATLITAFAMVL</sequence>